<feature type="binding site" evidence="3">
    <location>
        <position position="45"/>
    </location>
    <ligand>
        <name>a divalent metal cation</name>
        <dbReference type="ChEBI" id="CHEBI:60240"/>
    </ligand>
</feature>
<dbReference type="PRINTS" id="PR01790">
    <property type="entry name" value="SMP30FAMILY"/>
</dbReference>
<dbReference type="EMBL" id="FNCJ01000021">
    <property type="protein sequence ID" value="SDI37176.1"/>
    <property type="molecule type" value="Genomic_DNA"/>
</dbReference>
<dbReference type="GO" id="GO:0046872">
    <property type="term" value="F:metal ion binding"/>
    <property type="evidence" value="ECO:0007669"/>
    <property type="project" value="UniProtKB-KW"/>
</dbReference>
<evidence type="ECO:0000313" key="5">
    <source>
        <dbReference type="EMBL" id="SDI37176.1"/>
    </source>
</evidence>
<dbReference type="InterPro" id="IPR013658">
    <property type="entry name" value="SGL"/>
</dbReference>
<dbReference type="SUPFAM" id="SSF63829">
    <property type="entry name" value="Calcium-dependent phosphotriesterase"/>
    <property type="match status" value="1"/>
</dbReference>
<dbReference type="OrthoDB" id="241638at2"/>
<keyword evidence="1" id="KW-0378">Hydrolase</keyword>
<dbReference type="GO" id="GO:0016787">
    <property type="term" value="F:hydrolase activity"/>
    <property type="evidence" value="ECO:0007669"/>
    <property type="project" value="UniProtKB-KW"/>
</dbReference>
<evidence type="ECO:0000313" key="6">
    <source>
        <dbReference type="Proteomes" id="UP000199706"/>
    </source>
</evidence>
<gene>
    <name evidence="5" type="ORF">SAMN05216466_121132</name>
</gene>
<feature type="active site" description="Proton donor/acceptor" evidence="2">
    <location>
        <position position="238"/>
    </location>
</feature>
<dbReference type="PANTHER" id="PTHR47572:SF4">
    <property type="entry name" value="LACTONASE DRP35"/>
    <property type="match status" value="1"/>
</dbReference>
<reference evidence="5 6" key="1">
    <citation type="submission" date="2016-10" db="EMBL/GenBank/DDBJ databases">
        <authorList>
            <person name="de Groot N.N."/>
        </authorList>
    </citation>
    <scope>NUCLEOTIDE SEQUENCE [LARGE SCALE GENOMIC DNA]</scope>
    <source>
        <strain evidence="5 6">LMG 2247</strain>
    </source>
</reference>
<dbReference type="Gene3D" id="2.120.10.30">
    <property type="entry name" value="TolB, C-terminal domain"/>
    <property type="match status" value="1"/>
</dbReference>
<feature type="domain" description="SMP-30/Gluconolactonase/LRE-like region" evidence="4">
    <location>
        <begin position="43"/>
        <end position="298"/>
    </location>
</feature>
<organism evidence="5 6">
    <name type="scientific">Paraburkholderia phenazinium</name>
    <dbReference type="NCBI Taxonomy" id="60549"/>
    <lineage>
        <taxon>Bacteria</taxon>
        <taxon>Pseudomonadati</taxon>
        <taxon>Pseudomonadota</taxon>
        <taxon>Betaproteobacteria</taxon>
        <taxon>Burkholderiales</taxon>
        <taxon>Burkholderiaceae</taxon>
        <taxon>Paraburkholderia</taxon>
    </lineage>
</organism>
<dbReference type="AlphaFoldDB" id="A0A1G8K121"/>
<sequence>MADNIWQRSMRTPDPSIIIVDKRFERYRLAHATVERLWTGTRWGEGPVWFGDARALLWTDLPNDRILRWDEQTGAVAPYRAPSSKANGLTRDRQGRLIACEHGQRRVTRTEYDGRVTVIADSYQGKPLNSPNDVVVSGDGAVWFTDPPFGLVSDYMGQIAEAQLPASIYRVDPGNGSITCVADDVPGPNGLAFSPDERILYVVASRARPRAIVAFNVEDRRSLRDGRVLIDSGDGTPDGFRVDVDGNLWCGWGTGTAELDGVRIFAPDGAAIGHIRLPERCANLCFGGRDHNRLFMAATSSLYSLYVNTRGTV</sequence>
<evidence type="ECO:0000256" key="1">
    <source>
        <dbReference type="ARBA" id="ARBA00022801"/>
    </source>
</evidence>
<keyword evidence="3" id="KW-0862">Zinc</keyword>
<comment type="cofactor">
    <cofactor evidence="3">
        <name>Zn(2+)</name>
        <dbReference type="ChEBI" id="CHEBI:29105"/>
    </cofactor>
    <text evidence="3">Binds 1 divalent metal cation per subunit.</text>
</comment>
<evidence type="ECO:0000259" key="4">
    <source>
        <dbReference type="Pfam" id="PF08450"/>
    </source>
</evidence>
<keyword evidence="3" id="KW-0479">Metal-binding</keyword>
<dbReference type="InterPro" id="IPR011042">
    <property type="entry name" value="6-blade_b-propeller_TolB-like"/>
</dbReference>
<protein>
    <submittedName>
        <fullName evidence="5">Gluconolactonase</fullName>
    </submittedName>
</protein>
<feature type="binding site" evidence="3">
    <location>
        <position position="189"/>
    </location>
    <ligand>
        <name>a divalent metal cation</name>
        <dbReference type="ChEBI" id="CHEBI:60240"/>
    </ligand>
</feature>
<feature type="binding site" evidence="3">
    <location>
        <position position="132"/>
    </location>
    <ligand>
        <name>substrate</name>
    </ligand>
</feature>
<dbReference type="RefSeq" id="WP_090692614.1">
    <property type="nucleotide sequence ID" value="NZ_FNCJ01000021.1"/>
</dbReference>
<dbReference type="PANTHER" id="PTHR47572">
    <property type="entry name" value="LIPOPROTEIN-RELATED"/>
    <property type="match status" value="1"/>
</dbReference>
<dbReference type="InterPro" id="IPR051262">
    <property type="entry name" value="SMP-30/CGR1_Lactonase"/>
</dbReference>
<dbReference type="InterPro" id="IPR005511">
    <property type="entry name" value="SMP-30"/>
</dbReference>
<dbReference type="Proteomes" id="UP000199706">
    <property type="component" value="Unassembled WGS sequence"/>
</dbReference>
<accession>A0A1G8K121</accession>
<evidence type="ECO:0000256" key="2">
    <source>
        <dbReference type="PIRSR" id="PIRSR605511-1"/>
    </source>
</evidence>
<dbReference type="Pfam" id="PF08450">
    <property type="entry name" value="SGL"/>
    <property type="match status" value="1"/>
</dbReference>
<proteinExistence type="predicted"/>
<feature type="binding site" evidence="3">
    <location>
        <position position="238"/>
    </location>
    <ligand>
        <name>a divalent metal cation</name>
        <dbReference type="ChEBI" id="CHEBI:60240"/>
    </ligand>
</feature>
<evidence type="ECO:0000256" key="3">
    <source>
        <dbReference type="PIRSR" id="PIRSR605511-2"/>
    </source>
</evidence>
<name>A0A1G8K121_9BURK</name>